<evidence type="ECO:0000313" key="1">
    <source>
        <dbReference type="EMBL" id="ALU64651.1"/>
    </source>
</evidence>
<accession>A0A0U3JK11</accession>
<reference evidence="1" key="1">
    <citation type="submission" date="2015-10" db="EMBL/GenBank/DDBJ databases">
        <authorList>
            <person name="Bueno M.F.C."/>
            <person name="Francisco G.R."/>
            <person name="Doi Y."/>
            <person name="Garcia D.O."/>
        </authorList>
    </citation>
    <scope>NUCLEOTIDE SEQUENCE</scope>
    <source>
        <strain evidence="1">Kp6411</strain>
        <plasmid evidence="1">6411TF</plasmid>
    </source>
</reference>
<dbReference type="AlphaFoldDB" id="A0A0U3JK11"/>
<reference evidence="1" key="2">
    <citation type="journal article" date="2016" name="Antimicrob. Agents Chemother.">
        <title>Complete Sequences of Multidrug Resistance Plasmids Bearing rmtD1 and rmtD2 16S rRNA Methyltransferase Genes.</title>
        <authorList>
            <person name="Bueno M.F."/>
            <person name="Francisco G.R."/>
            <person name="de Oliveira Garcia D."/>
            <person name="Doi Y."/>
        </authorList>
    </citation>
    <scope>NUCLEOTIDE SEQUENCE</scope>
    <source>
        <strain evidence="1">Kp6411</strain>
        <plasmid evidence="1">6411TF</plasmid>
    </source>
</reference>
<geneLocation type="plasmid" evidence="1">
    <name>6411TF</name>
</geneLocation>
<keyword evidence="1" id="KW-0614">Plasmid</keyword>
<proteinExistence type="predicted"/>
<protein>
    <submittedName>
        <fullName evidence="1">Transposase</fullName>
    </submittedName>
</protein>
<gene>
    <name evidence="1" type="primary">tnpA</name>
</gene>
<name>A0A0U3JK11_KLEPN</name>
<dbReference type="EMBL" id="KT935445">
    <property type="protein sequence ID" value="ALU64651.1"/>
    <property type="molecule type" value="Genomic_DNA"/>
</dbReference>
<sequence>MFVLLKEETPDESIRAEVFSYIPRQKLAEIITLVREIARPSDDNFHDEMVEQYGRVRRFLPHLLNTVKFSSAPAGVTTLNACDYLSREFSSRRQFFDDAPTEIISQSWKRLVINKEKHITRRGYTLCFLSKLQDSLRRRDVYVTGSNRWGDPRARLLQGADWQANRIKVYRSLGHPTDPQEAIKSLGISLIVVTDRLLHVLAKMRLSNSMFLARSPG</sequence>
<organism evidence="1">
    <name type="scientific">Klebsiella pneumoniae</name>
    <dbReference type="NCBI Taxonomy" id="573"/>
    <lineage>
        <taxon>Bacteria</taxon>
        <taxon>Pseudomonadati</taxon>
        <taxon>Pseudomonadota</taxon>
        <taxon>Gammaproteobacteria</taxon>
        <taxon>Enterobacterales</taxon>
        <taxon>Enterobacteriaceae</taxon>
        <taxon>Klebsiella/Raoultella group</taxon>
        <taxon>Klebsiella</taxon>
        <taxon>Klebsiella pneumoniae complex</taxon>
    </lineage>
</organism>